<feature type="binding site" evidence="10">
    <location>
        <position position="202"/>
    </location>
    <ligand>
        <name>Mn(2+)</name>
        <dbReference type="ChEBI" id="CHEBI:29035"/>
    </ligand>
</feature>
<evidence type="ECO:0000256" key="3">
    <source>
        <dbReference type="ARBA" id="ARBA00022723"/>
    </source>
</evidence>
<feature type="site" description="Increases basicity of active site Tyr" evidence="11">
    <location>
        <position position="113"/>
    </location>
</feature>
<keyword evidence="4 12" id="KW-0378">Hydrolase</keyword>
<evidence type="ECO:0000256" key="7">
    <source>
        <dbReference type="ARBA" id="ARBA00023277"/>
    </source>
</evidence>
<keyword evidence="10" id="KW-0408">Iron</keyword>
<dbReference type="Pfam" id="PF11975">
    <property type="entry name" value="Glyco_hydro_4C"/>
    <property type="match status" value="1"/>
</dbReference>
<feature type="domain" description="Glycosyl hydrolase family 4 C-terminal" evidence="13">
    <location>
        <begin position="197"/>
        <end position="356"/>
    </location>
</feature>
<dbReference type="InterPro" id="IPR022616">
    <property type="entry name" value="Glyco_hydro_4_C"/>
</dbReference>
<protein>
    <recommendedName>
        <fullName evidence="13">Glycosyl hydrolase family 4 C-terminal domain-containing protein</fullName>
    </recommendedName>
</protein>
<evidence type="ECO:0000256" key="2">
    <source>
        <dbReference type="ARBA" id="ARBA00010141"/>
    </source>
</evidence>
<feature type="binding site" evidence="9">
    <location>
        <position position="282"/>
    </location>
    <ligand>
        <name>substrate</name>
    </ligand>
</feature>
<accession>A0A2M7SCZ8</accession>
<feature type="binding site" evidence="10">
    <location>
        <position position="172"/>
    </location>
    <ligand>
        <name>Mn(2+)</name>
        <dbReference type="ChEBI" id="CHEBI:29035"/>
    </ligand>
</feature>
<comment type="cofactor">
    <cofactor evidence="1">
        <name>Mn(2+)</name>
        <dbReference type="ChEBI" id="CHEBI:29035"/>
    </cofactor>
</comment>
<keyword evidence="8 12" id="KW-0326">Glycosidase</keyword>
<feature type="binding site" evidence="9">
    <location>
        <position position="151"/>
    </location>
    <ligand>
        <name>substrate</name>
    </ligand>
</feature>
<dbReference type="InterPro" id="IPR015955">
    <property type="entry name" value="Lactate_DH/Glyco_Ohase_4_C"/>
</dbReference>
<dbReference type="InterPro" id="IPR053715">
    <property type="entry name" value="GH4_Enzyme_sf"/>
</dbReference>
<dbReference type="GO" id="GO:0016616">
    <property type="term" value="F:oxidoreductase activity, acting on the CH-OH group of donors, NAD or NADP as acceptor"/>
    <property type="evidence" value="ECO:0007669"/>
    <property type="project" value="InterPro"/>
</dbReference>
<dbReference type="SUPFAM" id="SSF51735">
    <property type="entry name" value="NAD(P)-binding Rossmann-fold domains"/>
    <property type="match status" value="1"/>
</dbReference>
<evidence type="ECO:0000256" key="4">
    <source>
        <dbReference type="ARBA" id="ARBA00022801"/>
    </source>
</evidence>
<dbReference type="Pfam" id="PF02056">
    <property type="entry name" value="Glyco_hydro_4"/>
    <property type="match status" value="1"/>
</dbReference>
<keyword evidence="10" id="KW-0533">Nickel</keyword>
<evidence type="ECO:0000256" key="9">
    <source>
        <dbReference type="PIRSR" id="PIRSR601088-2"/>
    </source>
</evidence>
<dbReference type="PANTHER" id="PTHR32092:SF6">
    <property type="entry name" value="ALPHA-GALACTOSIDASE"/>
    <property type="match status" value="1"/>
</dbReference>
<evidence type="ECO:0000256" key="8">
    <source>
        <dbReference type="ARBA" id="ARBA00023295"/>
    </source>
</evidence>
<evidence type="ECO:0000259" key="13">
    <source>
        <dbReference type="Pfam" id="PF11975"/>
    </source>
</evidence>
<comment type="cofactor">
    <cofactor evidence="12">
        <name>NAD(+)</name>
        <dbReference type="ChEBI" id="CHEBI:57540"/>
    </cofactor>
    <text evidence="12">Binds 1 NAD(+) per subunit.</text>
</comment>
<dbReference type="Proteomes" id="UP000229307">
    <property type="component" value="Unassembled WGS sequence"/>
</dbReference>
<keyword evidence="7" id="KW-0119">Carbohydrate metabolism</keyword>
<dbReference type="SUPFAM" id="SSF56327">
    <property type="entry name" value="LDH C-terminal domain-like"/>
    <property type="match status" value="1"/>
</dbReference>
<keyword evidence="3 10" id="KW-0479">Metal-binding</keyword>
<organism evidence="14 15">
    <name type="scientific">Candidatus Desantisbacteria bacterium CG_4_10_14_0_8_um_filter_48_22</name>
    <dbReference type="NCBI Taxonomy" id="1974543"/>
    <lineage>
        <taxon>Bacteria</taxon>
        <taxon>Candidatus Desantisiibacteriota</taxon>
    </lineage>
</organism>
<evidence type="ECO:0000313" key="14">
    <source>
        <dbReference type="EMBL" id="PIZ17354.1"/>
    </source>
</evidence>
<dbReference type="InterPro" id="IPR001088">
    <property type="entry name" value="Glyco_hydro_4"/>
</dbReference>
<dbReference type="GO" id="GO:0046872">
    <property type="term" value="F:metal ion binding"/>
    <property type="evidence" value="ECO:0007669"/>
    <property type="project" value="UniProtKB-KW"/>
</dbReference>
<dbReference type="PRINTS" id="PR00732">
    <property type="entry name" value="GLHYDRLASE4"/>
</dbReference>
<comment type="similarity">
    <text evidence="2 12">Belongs to the glycosyl hydrolase 4 family.</text>
</comment>
<keyword evidence="5 12" id="KW-0520">NAD</keyword>
<evidence type="ECO:0000256" key="10">
    <source>
        <dbReference type="PIRSR" id="PIRSR601088-3"/>
    </source>
</evidence>
<evidence type="ECO:0000256" key="12">
    <source>
        <dbReference type="RuleBase" id="RU361152"/>
    </source>
</evidence>
<dbReference type="EMBL" id="PFMR01000124">
    <property type="protein sequence ID" value="PIZ17354.1"/>
    <property type="molecule type" value="Genomic_DNA"/>
</dbReference>
<name>A0A2M7SCZ8_9BACT</name>
<dbReference type="PANTHER" id="PTHR32092">
    <property type="entry name" value="6-PHOSPHO-BETA-GLUCOSIDASE-RELATED"/>
    <property type="match status" value="1"/>
</dbReference>
<comment type="caution">
    <text evidence="14">The sequence shown here is derived from an EMBL/GenBank/DDBJ whole genome shotgun (WGS) entry which is preliminary data.</text>
</comment>
<evidence type="ECO:0000256" key="1">
    <source>
        <dbReference type="ARBA" id="ARBA00001936"/>
    </source>
</evidence>
<dbReference type="Gene3D" id="3.90.1820.10">
    <property type="entry name" value="AglA-like glucosidase"/>
    <property type="match status" value="1"/>
</dbReference>
<evidence type="ECO:0000313" key="15">
    <source>
        <dbReference type="Proteomes" id="UP000229307"/>
    </source>
</evidence>
<dbReference type="InterPro" id="IPR036291">
    <property type="entry name" value="NAD(P)-bd_dom_sf"/>
</dbReference>
<keyword evidence="6 10" id="KW-0464">Manganese</keyword>
<dbReference type="GO" id="GO:0005975">
    <property type="term" value="P:carbohydrate metabolic process"/>
    <property type="evidence" value="ECO:0007669"/>
    <property type="project" value="InterPro"/>
</dbReference>
<reference evidence="15" key="1">
    <citation type="submission" date="2017-09" db="EMBL/GenBank/DDBJ databases">
        <title>Depth-based differentiation of microbial function through sediment-hosted aquifers and enrichment of novel symbionts in the deep terrestrial subsurface.</title>
        <authorList>
            <person name="Probst A.J."/>
            <person name="Ladd B."/>
            <person name="Jarett J.K."/>
            <person name="Geller-Mcgrath D.E."/>
            <person name="Sieber C.M.K."/>
            <person name="Emerson J.B."/>
            <person name="Anantharaman K."/>
            <person name="Thomas B.C."/>
            <person name="Malmstrom R."/>
            <person name="Stieglmeier M."/>
            <person name="Klingl A."/>
            <person name="Woyke T."/>
            <person name="Ryan C.M."/>
            <person name="Banfield J.F."/>
        </authorList>
    </citation>
    <scope>NUCLEOTIDE SEQUENCE [LARGE SCALE GENOMIC DNA]</scope>
</reference>
<evidence type="ECO:0000256" key="11">
    <source>
        <dbReference type="PIRSR" id="PIRSR601088-4"/>
    </source>
</evidence>
<sequence>MKNIKVVVMGAGSLVFGRGMITDLLSDENLRKVDPAITLVDTDEKALDRMLGLSKLLKERLKSNAAISATPDRKKALEGADYVISAVTKRRMELWEKDFFVPNSYGFKQAFGECGGPGSAFHTLRNLNIIIPICGDMEKICPDAWFMSFSNPENRIVMGIKYLSKLKVMGMCHGVFGTRNAASRILGKKDEDIDITVAGINHFHFMLAAKDLKTGKDLMPEFNKKMSVPSDCGLPPLVKRMYDVFGFLPFPSASHIGEYTAFGYDLTGPEWFTHQDKVWAEREEKHNYGIFGQMFEDMGLIAEGKKPIPDEMLRHSGEIATSVITSIEMDRKKRELAMTIPNEGPAISNLPEDAIV</sequence>
<proteinExistence type="inferred from homology"/>
<evidence type="ECO:0000256" key="6">
    <source>
        <dbReference type="ARBA" id="ARBA00023211"/>
    </source>
</evidence>
<evidence type="ECO:0000256" key="5">
    <source>
        <dbReference type="ARBA" id="ARBA00023027"/>
    </source>
</evidence>
<dbReference type="AlphaFoldDB" id="A0A2M7SCZ8"/>
<feature type="non-terminal residue" evidence="14">
    <location>
        <position position="356"/>
    </location>
</feature>
<keyword evidence="10" id="KW-0170">Cobalt</keyword>
<gene>
    <name evidence="14" type="ORF">COY52_04685</name>
</gene>
<dbReference type="GO" id="GO:0004553">
    <property type="term" value="F:hydrolase activity, hydrolyzing O-glycosyl compounds"/>
    <property type="evidence" value="ECO:0007669"/>
    <property type="project" value="InterPro"/>
</dbReference>